<dbReference type="SUPFAM" id="SSF49785">
    <property type="entry name" value="Galactose-binding domain-like"/>
    <property type="match status" value="1"/>
</dbReference>
<keyword evidence="9" id="KW-1185">Reference proteome</keyword>
<feature type="compositionally biased region" description="Low complexity" evidence="5">
    <location>
        <begin position="1071"/>
        <end position="1087"/>
    </location>
</feature>
<dbReference type="InterPro" id="IPR015883">
    <property type="entry name" value="Glyco_hydro_20_cat"/>
</dbReference>
<dbReference type="Pfam" id="PF00754">
    <property type="entry name" value="F5_F8_type_C"/>
    <property type="match status" value="1"/>
</dbReference>
<feature type="active site" description="Proton donor" evidence="4">
    <location>
        <position position="291"/>
    </location>
</feature>
<evidence type="ECO:0000256" key="1">
    <source>
        <dbReference type="ARBA" id="ARBA00006285"/>
    </source>
</evidence>
<dbReference type="Gene3D" id="2.60.120.260">
    <property type="entry name" value="Galactose-binding domain-like"/>
    <property type="match status" value="1"/>
</dbReference>
<dbReference type="Gene3D" id="2.80.10.50">
    <property type="match status" value="1"/>
</dbReference>
<keyword evidence="2 8" id="KW-0378">Hydrolase</keyword>
<gene>
    <name evidence="8" type="ORF">JOF28_002746</name>
</gene>
<feature type="region of interest" description="Disordered" evidence="5">
    <location>
        <begin position="1071"/>
        <end position="1133"/>
    </location>
</feature>
<evidence type="ECO:0000256" key="6">
    <source>
        <dbReference type="SAM" id="SignalP"/>
    </source>
</evidence>
<dbReference type="PRINTS" id="PR00738">
    <property type="entry name" value="GLHYDRLASE20"/>
</dbReference>
<dbReference type="InterPro" id="IPR025705">
    <property type="entry name" value="Beta_hexosaminidase_sua/sub"/>
</dbReference>
<dbReference type="Proteomes" id="UP000675163">
    <property type="component" value="Unassembled WGS sequence"/>
</dbReference>
<feature type="chain" id="PRO_5037864676" evidence="6">
    <location>
        <begin position="24"/>
        <end position="1133"/>
    </location>
</feature>
<feature type="signal peptide" evidence="6">
    <location>
        <begin position="1"/>
        <end position="23"/>
    </location>
</feature>
<dbReference type="Pfam" id="PF14200">
    <property type="entry name" value="RicinB_lectin_2"/>
    <property type="match status" value="1"/>
</dbReference>
<evidence type="ECO:0000259" key="7">
    <source>
        <dbReference type="PROSITE" id="PS50022"/>
    </source>
</evidence>
<feature type="compositionally biased region" description="Low complexity" evidence="5">
    <location>
        <begin position="771"/>
        <end position="782"/>
    </location>
</feature>
<feature type="compositionally biased region" description="Low complexity" evidence="5">
    <location>
        <begin position="1007"/>
        <end position="1036"/>
    </location>
</feature>
<evidence type="ECO:0000313" key="9">
    <source>
        <dbReference type="Proteomes" id="UP000675163"/>
    </source>
</evidence>
<organism evidence="8 9">
    <name type="scientific">Leucobacter exalbidus</name>
    <dbReference type="NCBI Taxonomy" id="662960"/>
    <lineage>
        <taxon>Bacteria</taxon>
        <taxon>Bacillati</taxon>
        <taxon>Actinomycetota</taxon>
        <taxon>Actinomycetes</taxon>
        <taxon>Micrococcales</taxon>
        <taxon>Microbacteriaceae</taxon>
        <taxon>Leucobacter</taxon>
    </lineage>
</organism>
<dbReference type="Pfam" id="PF00728">
    <property type="entry name" value="Glyco_hydro_20"/>
    <property type="match status" value="1"/>
</dbReference>
<dbReference type="CDD" id="cd06564">
    <property type="entry name" value="GH20_DspB_LnbB-like"/>
    <property type="match status" value="1"/>
</dbReference>
<evidence type="ECO:0000313" key="8">
    <source>
        <dbReference type="EMBL" id="MBP1327514.1"/>
    </source>
</evidence>
<dbReference type="PANTHER" id="PTHR43678:SF1">
    <property type="entry name" value="BETA-N-ACETYLHEXOSAMINIDASE"/>
    <property type="match status" value="1"/>
</dbReference>
<comment type="caution">
    <text evidence="8">The sequence shown here is derived from an EMBL/GenBank/DDBJ whole genome shotgun (WGS) entry which is preliminary data.</text>
</comment>
<dbReference type="AlphaFoldDB" id="A0A940PU49"/>
<dbReference type="InterPro" id="IPR000772">
    <property type="entry name" value="Ricin_B_lectin"/>
</dbReference>
<evidence type="ECO:0000256" key="2">
    <source>
        <dbReference type="ARBA" id="ARBA00022801"/>
    </source>
</evidence>
<dbReference type="EMBL" id="JAFIDA010000001">
    <property type="protein sequence ID" value="MBP1327514.1"/>
    <property type="molecule type" value="Genomic_DNA"/>
</dbReference>
<dbReference type="InterPro" id="IPR008979">
    <property type="entry name" value="Galactose-bd-like_sf"/>
</dbReference>
<dbReference type="Gene3D" id="3.30.379.10">
    <property type="entry name" value="Chitobiase/beta-hexosaminidase domain 2-like"/>
    <property type="match status" value="1"/>
</dbReference>
<dbReference type="SUPFAM" id="SSF51445">
    <property type="entry name" value="(Trans)glycosidases"/>
    <property type="match status" value="1"/>
</dbReference>
<dbReference type="CDD" id="cd23386">
    <property type="entry name" value="beta-trefoil_Ricin_LNBase"/>
    <property type="match status" value="1"/>
</dbReference>
<dbReference type="RefSeq" id="WP_209706398.1">
    <property type="nucleotide sequence ID" value="NZ_JAFIDA010000001.1"/>
</dbReference>
<feature type="domain" description="F5/8 type C" evidence="7">
    <location>
        <begin position="749"/>
        <end position="904"/>
    </location>
</feature>
<dbReference type="GO" id="GO:0004563">
    <property type="term" value="F:beta-N-acetylhexosaminidase activity"/>
    <property type="evidence" value="ECO:0007669"/>
    <property type="project" value="UniProtKB-EC"/>
</dbReference>
<evidence type="ECO:0000256" key="5">
    <source>
        <dbReference type="SAM" id="MobiDB-lite"/>
    </source>
</evidence>
<dbReference type="SUPFAM" id="SSF55545">
    <property type="entry name" value="beta-N-acetylhexosaminidase-like domain"/>
    <property type="match status" value="1"/>
</dbReference>
<feature type="region of interest" description="Disordered" evidence="5">
    <location>
        <begin position="746"/>
        <end position="782"/>
    </location>
</feature>
<dbReference type="PROSITE" id="PS50022">
    <property type="entry name" value="FA58C_3"/>
    <property type="match status" value="1"/>
</dbReference>
<dbReference type="InterPro" id="IPR000421">
    <property type="entry name" value="FA58C"/>
</dbReference>
<dbReference type="Pfam" id="PF02838">
    <property type="entry name" value="Glyco_hydro_20b"/>
    <property type="match status" value="1"/>
</dbReference>
<reference evidence="8" key="1">
    <citation type="submission" date="2021-02" db="EMBL/GenBank/DDBJ databases">
        <title>Sequencing the genomes of 1000 actinobacteria strains.</title>
        <authorList>
            <person name="Klenk H.-P."/>
        </authorList>
    </citation>
    <scope>NUCLEOTIDE SEQUENCE</scope>
    <source>
        <strain evidence="8">DSM 22850</strain>
    </source>
</reference>
<dbReference type="InterPro" id="IPR029018">
    <property type="entry name" value="Hex-like_dom2"/>
</dbReference>
<keyword evidence="3 8" id="KW-0326">Glycosidase</keyword>
<dbReference type="InterPro" id="IPR015882">
    <property type="entry name" value="HEX_bac_N"/>
</dbReference>
<name>A0A940PU49_9MICO</name>
<dbReference type="SUPFAM" id="SSF50370">
    <property type="entry name" value="Ricin B-like lectins"/>
    <property type="match status" value="1"/>
</dbReference>
<accession>A0A940PU49</accession>
<sequence>MAGFAACATIATGVALTSSPAFANEVPVPDVVPSIAQWQSVPGSLDAGEGLHVRPAENTPELTGVADILTEELQAVLPAEHAAGDPEVVLVLDPDRAELGAEGYELAVGSEVTITGATRSGVFYGTRTLVQMLMQQTVLPGGSTVDVPEYEERGVTVCACVINISPEFIDRLITEMSFLKLNTLMVELKVKIDKYPQTNTWSYYTKDDVRRLVERAEARGITVIPEINSPGHMEIWLENMPELQLTNPANGRKDEVRLDITQDAAFEFYTDLMDEYAEVFTAPYWHLGVDEYMLGSGYANYPQIRQFAEAKFGAGATENDVVAWYVNRINDYVKERGKSLRIWNDGVMADNKFVRFDTDILVEHWNQAGSSIRPSTFLKWGHQVNNVSNSLYMVRGGYGVNSRGLYDSGWTPNEFYGEKLPADTEGVIGARMSIWPDGGTPKEAENVTEERMFEPLRFVAQATWTNDRPWAGYDAFKATMNNIGRAPLWGTENRQPVAEGSFTITDAAAGNSLMATGDGNVTVGESATAFTLAHTSDGYYTIKNATGQCLDLSRTGTMRLNVPVQIGAGITTAECADTTLQKWQLRQVDGGYTIANAASQQSVVVSPGLTNVPVAYDNFGDVAAGGVIQAPHDWATTTWVLNGSASLSATTDAAGVLPGNAAEVTVTATNSTDTVIADAKVAITELPDGWTGVVTEPLPATIAAGETGTAKITLVNVKGYTGAATAKLDWQGSDGTVHASTQLATSGACSTEQLRPSGVSDVSSEQLSGEPAPNGPAAAAIDGDPATYWHTQWSPTEARYPHAIVVDLGESRDICGLWYTGRSGSNQGAANGRIAQYEVYTSATTNQVDGDWGDAVVAGNFANTATAQLTSFAPVTTRYVKLVALSEAQGNPWATIGELAVTGTPAPIPEYTAAITLDHDTAQPGDTLKVSGTGFAPGELVNLSEGDQPEGEALAAATITAQADLDGNIVADWVVAAEAAGSHTITATGAVSGAQAEATFTVAETPGGADADADGGSDAGAAADANGGSGSGNSAASQASAMASAAASANASANANGAAKGAAKGAANGAAKGAANGASKGAANGASKGNGNGSGKKAVAEPAGEAGVNDADGSADGSPVQSEEGANASGAQG</sequence>
<evidence type="ECO:0000256" key="4">
    <source>
        <dbReference type="PIRSR" id="PIRSR625705-1"/>
    </source>
</evidence>
<feature type="region of interest" description="Disordered" evidence="5">
    <location>
        <begin position="1005"/>
        <end position="1036"/>
    </location>
</feature>
<feature type="compositionally biased region" description="Polar residues" evidence="5">
    <location>
        <begin position="746"/>
        <end position="767"/>
    </location>
</feature>
<dbReference type="GO" id="GO:0005975">
    <property type="term" value="P:carbohydrate metabolic process"/>
    <property type="evidence" value="ECO:0007669"/>
    <property type="project" value="InterPro"/>
</dbReference>
<dbReference type="InterPro" id="IPR017853">
    <property type="entry name" value="GH"/>
</dbReference>
<dbReference type="InterPro" id="IPR035992">
    <property type="entry name" value="Ricin_B-like_lectins"/>
</dbReference>
<dbReference type="Gene3D" id="3.20.20.80">
    <property type="entry name" value="Glycosidases"/>
    <property type="match status" value="1"/>
</dbReference>
<dbReference type="PANTHER" id="PTHR43678">
    <property type="entry name" value="PUTATIVE (AFU_ORTHOLOGUE AFUA_2G00640)-RELATED"/>
    <property type="match status" value="1"/>
</dbReference>
<protein>
    <submittedName>
        <fullName evidence="8">Hexosaminidase</fullName>
        <ecNumber evidence="8">3.2.1.52</ecNumber>
    </submittedName>
</protein>
<dbReference type="EC" id="3.2.1.52" evidence="8"/>
<dbReference type="InterPro" id="IPR052764">
    <property type="entry name" value="GH20_Enzymes"/>
</dbReference>
<evidence type="ECO:0000256" key="3">
    <source>
        <dbReference type="ARBA" id="ARBA00023295"/>
    </source>
</evidence>
<proteinExistence type="inferred from homology"/>
<keyword evidence="6" id="KW-0732">Signal</keyword>
<comment type="similarity">
    <text evidence="1">Belongs to the glycosyl hydrolase 20 family.</text>
</comment>